<accession>A0A9D2M1A4</accession>
<evidence type="ECO:0000256" key="3">
    <source>
        <dbReference type="ARBA" id="ARBA00022741"/>
    </source>
</evidence>
<proteinExistence type="inferred from homology"/>
<dbReference type="Gene3D" id="3.40.50.300">
    <property type="entry name" value="P-loop containing nucleotide triphosphate hydrolases"/>
    <property type="match status" value="1"/>
</dbReference>
<evidence type="ECO:0000313" key="7">
    <source>
        <dbReference type="Proteomes" id="UP000824209"/>
    </source>
</evidence>
<dbReference type="InterPro" id="IPR027417">
    <property type="entry name" value="P-loop_NTPase"/>
</dbReference>
<dbReference type="EMBL" id="DWYA01000012">
    <property type="protein sequence ID" value="HJB38979.1"/>
    <property type="molecule type" value="Genomic_DNA"/>
</dbReference>
<protein>
    <submittedName>
        <fullName evidence="6">ATP-binding cassette domain-containing protein</fullName>
    </submittedName>
</protein>
<sequence length="278" mass="31318">MKQVMDMISLRHIYKQYGTHRVLEDVNLNIREGEIYGLIGKNGAGKTTIFKIILGLTEYEKGQLSIAGSKSKFALSASRKKIGFFIGKNFFDYLTARENLEYYRQMKGIQKKEEVDRVLSLVGLQDVTAKFGSFSMGMKQRLGIANTMLDNPEILILDEPVNGLDPQGIADVRSLIVKLNAEYGTTVVISSHILGELEHTATRFGIIDHGKVLREITHEDLKVPNDKIQIRVSDYEKAKRLLADNGITVLQEGSAYKSLEDYYFELVGGNIHDELSQR</sequence>
<dbReference type="SUPFAM" id="SSF52540">
    <property type="entry name" value="P-loop containing nucleoside triphosphate hydrolases"/>
    <property type="match status" value="1"/>
</dbReference>
<comment type="caution">
    <text evidence="6">The sequence shown here is derived from an EMBL/GenBank/DDBJ whole genome shotgun (WGS) entry which is preliminary data.</text>
</comment>
<keyword evidence="3" id="KW-0547">Nucleotide-binding</keyword>
<dbReference type="PANTHER" id="PTHR43335">
    <property type="entry name" value="ABC TRANSPORTER, ATP-BINDING PROTEIN"/>
    <property type="match status" value="1"/>
</dbReference>
<feature type="domain" description="ABC transporter" evidence="5">
    <location>
        <begin position="8"/>
        <end position="234"/>
    </location>
</feature>
<dbReference type="InterPro" id="IPR003439">
    <property type="entry name" value="ABC_transporter-like_ATP-bd"/>
</dbReference>
<dbReference type="SMART" id="SM00382">
    <property type="entry name" value="AAA"/>
    <property type="match status" value="1"/>
</dbReference>
<dbReference type="AlphaFoldDB" id="A0A9D2M1A4"/>
<evidence type="ECO:0000256" key="1">
    <source>
        <dbReference type="ARBA" id="ARBA00005417"/>
    </source>
</evidence>
<dbReference type="GO" id="GO:0005524">
    <property type="term" value="F:ATP binding"/>
    <property type="evidence" value="ECO:0007669"/>
    <property type="project" value="UniProtKB-KW"/>
</dbReference>
<dbReference type="InterPro" id="IPR003593">
    <property type="entry name" value="AAA+_ATPase"/>
</dbReference>
<dbReference type="Pfam" id="PF00005">
    <property type="entry name" value="ABC_tran"/>
    <property type="match status" value="1"/>
</dbReference>
<dbReference type="PANTHER" id="PTHR43335:SF8">
    <property type="entry name" value="ABC TRANSPORTER, ATP-BINDING PROTEIN"/>
    <property type="match status" value="1"/>
</dbReference>
<evidence type="ECO:0000256" key="2">
    <source>
        <dbReference type="ARBA" id="ARBA00022448"/>
    </source>
</evidence>
<dbReference type="GO" id="GO:0016887">
    <property type="term" value="F:ATP hydrolysis activity"/>
    <property type="evidence" value="ECO:0007669"/>
    <property type="project" value="InterPro"/>
</dbReference>
<evidence type="ECO:0000313" key="6">
    <source>
        <dbReference type="EMBL" id="HJB38979.1"/>
    </source>
</evidence>
<evidence type="ECO:0000256" key="4">
    <source>
        <dbReference type="ARBA" id="ARBA00022840"/>
    </source>
</evidence>
<comment type="similarity">
    <text evidence="1">Belongs to the ABC transporter superfamily.</text>
</comment>
<reference evidence="6" key="2">
    <citation type="submission" date="2021-04" db="EMBL/GenBank/DDBJ databases">
        <authorList>
            <person name="Gilroy R."/>
        </authorList>
    </citation>
    <scope>NUCLEOTIDE SEQUENCE</scope>
    <source>
        <strain evidence="6">ChiBcec8-14828</strain>
    </source>
</reference>
<dbReference type="PROSITE" id="PS50893">
    <property type="entry name" value="ABC_TRANSPORTER_2"/>
    <property type="match status" value="1"/>
</dbReference>
<keyword evidence="4 6" id="KW-0067">ATP-binding</keyword>
<gene>
    <name evidence="6" type="ORF">H9943_01130</name>
</gene>
<organism evidence="6 7">
    <name type="scientific">Candidatus Ruthenibacterium avium</name>
    <dbReference type="NCBI Taxonomy" id="2838751"/>
    <lineage>
        <taxon>Bacteria</taxon>
        <taxon>Bacillati</taxon>
        <taxon>Bacillota</taxon>
        <taxon>Clostridia</taxon>
        <taxon>Eubacteriales</taxon>
        <taxon>Oscillospiraceae</taxon>
        <taxon>Ruthenibacterium</taxon>
    </lineage>
</organism>
<evidence type="ECO:0000259" key="5">
    <source>
        <dbReference type="PROSITE" id="PS50893"/>
    </source>
</evidence>
<keyword evidence="2" id="KW-0813">Transport</keyword>
<name>A0A9D2M1A4_9FIRM</name>
<reference evidence="6" key="1">
    <citation type="journal article" date="2021" name="PeerJ">
        <title>Extensive microbial diversity within the chicken gut microbiome revealed by metagenomics and culture.</title>
        <authorList>
            <person name="Gilroy R."/>
            <person name="Ravi A."/>
            <person name="Getino M."/>
            <person name="Pursley I."/>
            <person name="Horton D.L."/>
            <person name="Alikhan N.F."/>
            <person name="Baker D."/>
            <person name="Gharbi K."/>
            <person name="Hall N."/>
            <person name="Watson M."/>
            <person name="Adriaenssens E.M."/>
            <person name="Foster-Nyarko E."/>
            <person name="Jarju S."/>
            <person name="Secka A."/>
            <person name="Antonio M."/>
            <person name="Oren A."/>
            <person name="Chaudhuri R.R."/>
            <person name="La Ragione R."/>
            <person name="Hildebrand F."/>
            <person name="Pallen M.J."/>
        </authorList>
    </citation>
    <scope>NUCLEOTIDE SEQUENCE</scope>
    <source>
        <strain evidence="6">ChiBcec8-14828</strain>
    </source>
</reference>
<dbReference type="Proteomes" id="UP000824209">
    <property type="component" value="Unassembled WGS sequence"/>
</dbReference>